<evidence type="ECO:0000313" key="6">
    <source>
        <dbReference type="EMBL" id="KRO26582.1"/>
    </source>
</evidence>
<evidence type="ECO:0000256" key="4">
    <source>
        <dbReference type="ARBA" id="ARBA00023163"/>
    </source>
</evidence>
<evidence type="ECO:0000259" key="5">
    <source>
        <dbReference type="PROSITE" id="PS50931"/>
    </source>
</evidence>
<keyword evidence="4" id="KW-0804">Transcription</keyword>
<dbReference type="FunFam" id="1.10.10.10:FF:000001">
    <property type="entry name" value="LysR family transcriptional regulator"/>
    <property type="match status" value="1"/>
</dbReference>
<dbReference type="Proteomes" id="UP000050920">
    <property type="component" value="Unassembled WGS sequence"/>
</dbReference>
<dbReference type="AlphaFoldDB" id="A0A0R2NLG6"/>
<dbReference type="InterPro" id="IPR036388">
    <property type="entry name" value="WH-like_DNA-bd_sf"/>
</dbReference>
<comment type="caution">
    <text evidence="6">The sequence shown here is derived from an EMBL/GenBank/DDBJ whole genome shotgun (WGS) entry which is preliminary data.</text>
</comment>
<dbReference type="SUPFAM" id="SSF46785">
    <property type="entry name" value="Winged helix' DNA-binding domain"/>
    <property type="match status" value="1"/>
</dbReference>
<sequence>MNTKQLQYFQTIMQVGSFQRASSILGVAEPTISNGIKALEQKLGVTLFDRQKRQIQPTAAAQSYYYYVNQALTAFENGQRQVQSIPSATTIKVGFFYSLGAYFLPALMREFWRQYPDDQVTFSQKNSLALHADLERQACDVVLCAFPQNKHPRMAYVPILEQEFVVAVGQANPLAQRHRVSIDEFGEQSLITFPAASDVRNYIDNILLRHQVTPRRILEFEEDRTILGFVAQNLGYAILPRTEVTDFPGITQLQLTEALPPQYIYLGFRNDQVDTVGLHHFITFTKQYCSTHYQQLHRRV</sequence>
<dbReference type="PANTHER" id="PTHR30346:SF0">
    <property type="entry name" value="HCA OPERON TRANSCRIPTIONAL ACTIVATOR HCAR"/>
    <property type="match status" value="1"/>
</dbReference>
<dbReference type="SUPFAM" id="SSF53850">
    <property type="entry name" value="Periplasmic binding protein-like II"/>
    <property type="match status" value="1"/>
</dbReference>
<dbReference type="Gene3D" id="3.40.190.290">
    <property type="match status" value="1"/>
</dbReference>
<dbReference type="RefSeq" id="WP_024626340.1">
    <property type="nucleotide sequence ID" value="NZ_AYGX02000119.1"/>
</dbReference>
<dbReference type="EMBL" id="AYGX02000119">
    <property type="protein sequence ID" value="KRO26582.1"/>
    <property type="molecule type" value="Genomic_DNA"/>
</dbReference>
<keyword evidence="7" id="KW-1185">Reference proteome</keyword>
<dbReference type="PROSITE" id="PS50931">
    <property type="entry name" value="HTH_LYSR"/>
    <property type="match status" value="1"/>
</dbReference>
<dbReference type="Pfam" id="PF00126">
    <property type="entry name" value="HTH_1"/>
    <property type="match status" value="1"/>
</dbReference>
<organism evidence="6 7">
    <name type="scientific">Lactiplantibacillus fabifermentans DSM 21115</name>
    <dbReference type="NCBI Taxonomy" id="1413187"/>
    <lineage>
        <taxon>Bacteria</taxon>
        <taxon>Bacillati</taxon>
        <taxon>Bacillota</taxon>
        <taxon>Bacilli</taxon>
        <taxon>Lactobacillales</taxon>
        <taxon>Lactobacillaceae</taxon>
        <taxon>Lactiplantibacillus</taxon>
    </lineage>
</organism>
<accession>A0A0R2NLG6</accession>
<dbReference type="PRINTS" id="PR00039">
    <property type="entry name" value="HTHLYSR"/>
</dbReference>
<reference evidence="6 7" key="1">
    <citation type="journal article" date="2015" name="Genome Announc.">
        <title>Expanding the biotechnology potential of lactobacilli through comparative genomics of 213 strains and associated genera.</title>
        <authorList>
            <person name="Sun Z."/>
            <person name="Harris H.M."/>
            <person name="McCann A."/>
            <person name="Guo C."/>
            <person name="Argimon S."/>
            <person name="Zhang W."/>
            <person name="Yang X."/>
            <person name="Jeffery I.B."/>
            <person name="Cooney J.C."/>
            <person name="Kagawa T.F."/>
            <person name="Liu W."/>
            <person name="Song Y."/>
            <person name="Salvetti E."/>
            <person name="Wrobel A."/>
            <person name="Rasinkangas P."/>
            <person name="Parkhill J."/>
            <person name="Rea M.C."/>
            <person name="O'Sullivan O."/>
            <person name="Ritari J."/>
            <person name="Douillard F.P."/>
            <person name="Paul Ross R."/>
            <person name="Yang R."/>
            <person name="Briner A.E."/>
            <person name="Felis G.E."/>
            <person name="de Vos W.M."/>
            <person name="Barrangou R."/>
            <person name="Klaenhammer T.R."/>
            <person name="Caufield P.W."/>
            <person name="Cui Y."/>
            <person name="Zhang H."/>
            <person name="O'Toole P.W."/>
        </authorList>
    </citation>
    <scope>NUCLEOTIDE SEQUENCE [LARGE SCALE GENOMIC DNA]</scope>
    <source>
        <strain evidence="6 7">DSM 21115</strain>
    </source>
</reference>
<proteinExistence type="inferred from homology"/>
<dbReference type="PANTHER" id="PTHR30346">
    <property type="entry name" value="TRANSCRIPTIONAL DUAL REGULATOR HCAR-RELATED"/>
    <property type="match status" value="1"/>
</dbReference>
<name>A0A0R2NLG6_9LACO</name>
<dbReference type="GO" id="GO:0003677">
    <property type="term" value="F:DNA binding"/>
    <property type="evidence" value="ECO:0007669"/>
    <property type="project" value="UniProtKB-KW"/>
</dbReference>
<dbReference type="Pfam" id="PF03466">
    <property type="entry name" value="LysR_substrate"/>
    <property type="match status" value="1"/>
</dbReference>
<evidence type="ECO:0000256" key="2">
    <source>
        <dbReference type="ARBA" id="ARBA00023015"/>
    </source>
</evidence>
<evidence type="ECO:0000256" key="3">
    <source>
        <dbReference type="ARBA" id="ARBA00023125"/>
    </source>
</evidence>
<evidence type="ECO:0000256" key="1">
    <source>
        <dbReference type="ARBA" id="ARBA00009437"/>
    </source>
</evidence>
<dbReference type="InterPro" id="IPR036390">
    <property type="entry name" value="WH_DNA-bd_sf"/>
</dbReference>
<dbReference type="InterPro" id="IPR005119">
    <property type="entry name" value="LysR_subst-bd"/>
</dbReference>
<keyword evidence="3" id="KW-0238">DNA-binding</keyword>
<protein>
    <submittedName>
        <fullName evidence="6">LysR family transcriptional regulator</fullName>
    </submittedName>
</protein>
<dbReference type="GO" id="GO:0003700">
    <property type="term" value="F:DNA-binding transcription factor activity"/>
    <property type="evidence" value="ECO:0007669"/>
    <property type="project" value="InterPro"/>
</dbReference>
<feature type="domain" description="HTH lysR-type" evidence="5">
    <location>
        <begin position="1"/>
        <end position="58"/>
    </location>
</feature>
<dbReference type="GO" id="GO:0032993">
    <property type="term" value="C:protein-DNA complex"/>
    <property type="evidence" value="ECO:0007669"/>
    <property type="project" value="TreeGrafter"/>
</dbReference>
<keyword evidence="2" id="KW-0805">Transcription regulation</keyword>
<dbReference type="InterPro" id="IPR000847">
    <property type="entry name" value="LysR_HTH_N"/>
</dbReference>
<dbReference type="Gene3D" id="1.10.10.10">
    <property type="entry name" value="Winged helix-like DNA-binding domain superfamily/Winged helix DNA-binding domain"/>
    <property type="match status" value="1"/>
</dbReference>
<gene>
    <name evidence="6" type="ORF">DY78_GL000799</name>
</gene>
<evidence type="ECO:0000313" key="7">
    <source>
        <dbReference type="Proteomes" id="UP000050920"/>
    </source>
</evidence>
<comment type="similarity">
    <text evidence="1">Belongs to the LysR transcriptional regulatory family.</text>
</comment>